<comment type="similarity">
    <text evidence="1">Belongs to the N(4)/N(6)-methyltransferase family.</text>
</comment>
<keyword evidence="10" id="KW-1185">Reference proteome</keyword>
<evidence type="ECO:0000256" key="2">
    <source>
        <dbReference type="ARBA" id="ARBA00011900"/>
    </source>
</evidence>
<evidence type="ECO:0000259" key="8">
    <source>
        <dbReference type="Pfam" id="PF04471"/>
    </source>
</evidence>
<comment type="caution">
    <text evidence="9">The sequence shown here is derived from an EMBL/GenBank/DDBJ whole genome shotgun (WGS) entry which is preliminary data.</text>
</comment>
<dbReference type="GO" id="GO:0008168">
    <property type="term" value="F:methyltransferase activity"/>
    <property type="evidence" value="ECO:0007669"/>
    <property type="project" value="UniProtKB-KW"/>
</dbReference>
<reference evidence="10" key="1">
    <citation type="journal article" date="2019" name="Int. J. Syst. Evol. Microbiol.">
        <title>The Global Catalogue of Microorganisms (GCM) 10K type strain sequencing project: providing services to taxonomists for standard genome sequencing and annotation.</title>
        <authorList>
            <consortium name="The Broad Institute Genomics Platform"/>
            <consortium name="The Broad Institute Genome Sequencing Center for Infectious Disease"/>
            <person name="Wu L."/>
            <person name="Ma J."/>
        </authorList>
    </citation>
    <scope>NUCLEOTIDE SEQUENCE [LARGE SCALE GENOMIC DNA]</scope>
    <source>
        <strain evidence="10">CCUG 62953</strain>
    </source>
</reference>
<dbReference type="InterPro" id="IPR001091">
    <property type="entry name" value="RM_Methyltransferase"/>
</dbReference>
<dbReference type="InterPro" id="IPR002052">
    <property type="entry name" value="DNA_methylase_N6_adenine_CS"/>
</dbReference>
<evidence type="ECO:0000256" key="1">
    <source>
        <dbReference type="ARBA" id="ARBA00006594"/>
    </source>
</evidence>
<evidence type="ECO:0000256" key="3">
    <source>
        <dbReference type="ARBA" id="ARBA00022603"/>
    </source>
</evidence>
<dbReference type="EC" id="2.1.1.72" evidence="2"/>
<dbReference type="RefSeq" id="WP_386803468.1">
    <property type="nucleotide sequence ID" value="NZ_JBHTMU010000016.1"/>
</dbReference>
<keyword evidence="3 9" id="KW-0489">Methyltransferase</keyword>
<dbReference type="PRINTS" id="PR00508">
    <property type="entry name" value="S21N4MTFRASE"/>
</dbReference>
<dbReference type="InterPro" id="IPR029063">
    <property type="entry name" value="SAM-dependent_MTases_sf"/>
</dbReference>
<evidence type="ECO:0000256" key="5">
    <source>
        <dbReference type="ARBA" id="ARBA00047942"/>
    </source>
</evidence>
<dbReference type="InterPro" id="IPR002941">
    <property type="entry name" value="DNA_methylase_N4/N6"/>
</dbReference>
<dbReference type="InterPro" id="IPR007560">
    <property type="entry name" value="Restrct_endonuc_IV_Mrr"/>
</dbReference>
<organism evidence="9 10">
    <name type="scientific">Litorisediminicola beolgyonensis</name>
    <dbReference type="NCBI Taxonomy" id="1173614"/>
    <lineage>
        <taxon>Bacteria</taxon>
        <taxon>Pseudomonadati</taxon>
        <taxon>Pseudomonadota</taxon>
        <taxon>Alphaproteobacteria</taxon>
        <taxon>Rhodobacterales</taxon>
        <taxon>Paracoccaceae</taxon>
        <taxon>Litorisediminicola</taxon>
    </lineage>
</organism>
<dbReference type="Proteomes" id="UP001597135">
    <property type="component" value="Unassembled WGS sequence"/>
</dbReference>
<proteinExistence type="inferred from homology"/>
<keyword evidence="4" id="KW-0808">Transferase</keyword>
<dbReference type="GO" id="GO:0032259">
    <property type="term" value="P:methylation"/>
    <property type="evidence" value="ECO:0007669"/>
    <property type="project" value="UniProtKB-KW"/>
</dbReference>
<dbReference type="SUPFAM" id="SSF53335">
    <property type="entry name" value="S-adenosyl-L-methionine-dependent methyltransferases"/>
    <property type="match status" value="1"/>
</dbReference>
<evidence type="ECO:0000256" key="4">
    <source>
        <dbReference type="ARBA" id="ARBA00022679"/>
    </source>
</evidence>
<evidence type="ECO:0000313" key="9">
    <source>
        <dbReference type="EMBL" id="MFD1342866.1"/>
    </source>
</evidence>
<comment type="catalytic activity">
    <reaction evidence="5">
        <text>a 2'-deoxyadenosine in DNA + S-adenosyl-L-methionine = an N(6)-methyl-2'-deoxyadenosine in DNA + S-adenosyl-L-homocysteine + H(+)</text>
        <dbReference type="Rhea" id="RHEA:15197"/>
        <dbReference type="Rhea" id="RHEA-COMP:12418"/>
        <dbReference type="Rhea" id="RHEA-COMP:12419"/>
        <dbReference type="ChEBI" id="CHEBI:15378"/>
        <dbReference type="ChEBI" id="CHEBI:57856"/>
        <dbReference type="ChEBI" id="CHEBI:59789"/>
        <dbReference type="ChEBI" id="CHEBI:90615"/>
        <dbReference type="ChEBI" id="CHEBI:90616"/>
        <dbReference type="EC" id="2.1.1.72"/>
    </reaction>
</comment>
<evidence type="ECO:0000313" key="10">
    <source>
        <dbReference type="Proteomes" id="UP001597135"/>
    </source>
</evidence>
<name>A0ABW3ZI84_9RHOB</name>
<feature type="region of interest" description="Disordered" evidence="6">
    <location>
        <begin position="555"/>
        <end position="582"/>
    </location>
</feature>
<gene>
    <name evidence="9" type="ORF">ACFQ4E_10580</name>
</gene>
<evidence type="ECO:0000259" key="7">
    <source>
        <dbReference type="Pfam" id="PF01555"/>
    </source>
</evidence>
<protein>
    <recommendedName>
        <fullName evidence="2">site-specific DNA-methyltransferase (adenine-specific)</fullName>
        <ecNumber evidence="2">2.1.1.72</ecNumber>
    </recommendedName>
</protein>
<dbReference type="Gene3D" id="3.40.50.150">
    <property type="entry name" value="Vaccinia Virus protein VP39"/>
    <property type="match status" value="1"/>
</dbReference>
<dbReference type="Pfam" id="PF01555">
    <property type="entry name" value="N6_N4_Mtase"/>
    <property type="match status" value="1"/>
</dbReference>
<accession>A0ABW3ZI84</accession>
<feature type="domain" description="DNA methylase N-4/N-6" evidence="7">
    <location>
        <begin position="27"/>
        <end position="360"/>
    </location>
</feature>
<evidence type="ECO:0000256" key="6">
    <source>
        <dbReference type="SAM" id="MobiDB-lite"/>
    </source>
</evidence>
<dbReference type="Pfam" id="PF04471">
    <property type="entry name" value="Mrr_cat"/>
    <property type="match status" value="1"/>
</dbReference>
<feature type="domain" description="Restriction endonuclease type IV Mrr" evidence="8">
    <location>
        <begin position="408"/>
        <end position="490"/>
    </location>
</feature>
<dbReference type="EMBL" id="JBHTMU010000016">
    <property type="protein sequence ID" value="MFD1342866.1"/>
    <property type="molecule type" value="Genomic_DNA"/>
</dbReference>
<sequence>MIDMTNQLFFGDNLDVMRENIADQVADLIYLDPPFNSDARYNVFFQSPDEAIQSAQAEAFRDTWLWDHEAEAAFQECAFAGGPIASIITALHTALGNSDLMAYLVMMAARIRELRRVLKPTGMLFLHCDPSASHYLKILLDGAFGADLFRNEIVWKRTQAKSLQTRRLPTNHDIILVYAGGREAYWNIEEAFIPYDEANLDAKTLKQYSRIDPNGRRYTLDNLVNPNKDRPNLTYEFLGVKRVWRWTKDRMSAAYDEGLIHQAGPGKVPRLVRYLDEQRGKPLDDVWADIDRLNPTDAERLGYPTQKPLALVERLIRLASKGDATVFDPFCGCGTTVHAAQSLGRNWIGIDIACHAIEVISDRLERETNQIAGRDFELTGIPRDLASAQRLAENDKFQFQWWANHLVGVQQMREVKRGPDRGIDGEMFFEAGPRSDGRRYGRLLTSVKGGKNVGVAEVRDFRGVLEREKADGGLFICLRRPTKEMTREAGSAGFFRYHGSDLPRLQVVSIEEWFNEGFRPRLPGLAKLERTAPDRSPRRKAEDRKTDQMEMLLHFPSDMSDPAGKIHLNPRTAFARDSMKTA</sequence>
<dbReference type="PROSITE" id="PS00092">
    <property type="entry name" value="N6_MTASE"/>
    <property type="match status" value="1"/>
</dbReference>